<accession>A0AB34IM37</accession>
<dbReference type="InterPro" id="IPR036871">
    <property type="entry name" value="PX_dom_sf"/>
</dbReference>
<dbReference type="SUPFAM" id="SSF55753">
    <property type="entry name" value="Actin depolymerizing proteins"/>
    <property type="match status" value="6"/>
</dbReference>
<dbReference type="Pfam" id="PF00787">
    <property type="entry name" value="PX"/>
    <property type="match status" value="1"/>
</dbReference>
<name>A0AB34IM37_PRYPA</name>
<dbReference type="Gene3D" id="3.30.1520.10">
    <property type="entry name" value="Phox-like domain"/>
    <property type="match status" value="1"/>
</dbReference>
<comment type="caution">
    <text evidence="5">The sequence shown here is derived from an EMBL/GenBank/DDBJ whole genome shotgun (WGS) entry which is preliminary data.</text>
</comment>
<dbReference type="InterPro" id="IPR011993">
    <property type="entry name" value="PH-like_dom_sf"/>
</dbReference>
<organism evidence="5 6">
    <name type="scientific">Prymnesium parvum</name>
    <name type="common">Toxic golden alga</name>
    <dbReference type="NCBI Taxonomy" id="97485"/>
    <lineage>
        <taxon>Eukaryota</taxon>
        <taxon>Haptista</taxon>
        <taxon>Haptophyta</taxon>
        <taxon>Prymnesiophyceae</taxon>
        <taxon>Prymnesiales</taxon>
        <taxon>Prymnesiaceae</taxon>
        <taxon>Prymnesium</taxon>
    </lineage>
</organism>
<dbReference type="PROSITE" id="PS50195">
    <property type="entry name" value="PX"/>
    <property type="match status" value="1"/>
</dbReference>
<dbReference type="GO" id="GO:0008154">
    <property type="term" value="P:actin polymerization or depolymerization"/>
    <property type="evidence" value="ECO:0007669"/>
    <property type="project" value="TreeGrafter"/>
</dbReference>
<evidence type="ECO:0000313" key="5">
    <source>
        <dbReference type="EMBL" id="KAL1503090.1"/>
    </source>
</evidence>
<feature type="compositionally biased region" description="Polar residues" evidence="2">
    <location>
        <begin position="1487"/>
        <end position="1508"/>
    </location>
</feature>
<dbReference type="PANTHER" id="PTHR11977:SF51">
    <property type="entry name" value="PROTEIN FLIGHTLESS-1 HOMOLOG"/>
    <property type="match status" value="1"/>
</dbReference>
<dbReference type="Pfam" id="PF00169">
    <property type="entry name" value="PH"/>
    <property type="match status" value="1"/>
</dbReference>
<feature type="region of interest" description="Disordered" evidence="2">
    <location>
        <begin position="1487"/>
        <end position="1522"/>
    </location>
</feature>
<feature type="region of interest" description="Disordered" evidence="2">
    <location>
        <begin position="1620"/>
        <end position="1674"/>
    </location>
</feature>
<reference evidence="5 6" key="1">
    <citation type="journal article" date="2024" name="Science">
        <title>Giant polyketide synthase enzymes in the biosynthesis of giant marine polyether toxins.</title>
        <authorList>
            <person name="Fallon T.R."/>
            <person name="Shende V.V."/>
            <person name="Wierzbicki I.H."/>
            <person name="Pendleton A.L."/>
            <person name="Watervoot N.F."/>
            <person name="Auber R.P."/>
            <person name="Gonzalez D.J."/>
            <person name="Wisecaver J.H."/>
            <person name="Moore B.S."/>
        </authorList>
    </citation>
    <scope>NUCLEOTIDE SEQUENCE [LARGE SCALE GENOMIC DNA]</scope>
    <source>
        <strain evidence="5 6">12B1</strain>
    </source>
</reference>
<protein>
    <submittedName>
        <fullName evidence="5">Uncharacterized protein</fullName>
    </submittedName>
</protein>
<dbReference type="SMART" id="SM00233">
    <property type="entry name" value="PH"/>
    <property type="match status" value="2"/>
</dbReference>
<dbReference type="GO" id="GO:0035091">
    <property type="term" value="F:phosphatidylinositol binding"/>
    <property type="evidence" value="ECO:0007669"/>
    <property type="project" value="InterPro"/>
</dbReference>
<evidence type="ECO:0000259" key="4">
    <source>
        <dbReference type="PROSITE" id="PS50195"/>
    </source>
</evidence>
<evidence type="ECO:0000256" key="2">
    <source>
        <dbReference type="SAM" id="MobiDB-lite"/>
    </source>
</evidence>
<dbReference type="Gene3D" id="3.40.20.10">
    <property type="entry name" value="Severin"/>
    <property type="match status" value="6"/>
</dbReference>
<dbReference type="GO" id="GO:0005737">
    <property type="term" value="C:cytoplasm"/>
    <property type="evidence" value="ECO:0007669"/>
    <property type="project" value="TreeGrafter"/>
</dbReference>
<evidence type="ECO:0000313" key="6">
    <source>
        <dbReference type="Proteomes" id="UP001515480"/>
    </source>
</evidence>
<gene>
    <name evidence="5" type="ORF">AB1Y20_011154</name>
</gene>
<dbReference type="Proteomes" id="UP001515480">
    <property type="component" value="Unassembled WGS sequence"/>
</dbReference>
<feature type="domain" description="PH" evidence="3">
    <location>
        <begin position="1449"/>
        <end position="1588"/>
    </location>
</feature>
<dbReference type="PANTHER" id="PTHR11977">
    <property type="entry name" value="VILLIN"/>
    <property type="match status" value="1"/>
</dbReference>
<dbReference type="InterPro" id="IPR007122">
    <property type="entry name" value="Villin/Gelsolin"/>
</dbReference>
<evidence type="ECO:0000256" key="1">
    <source>
        <dbReference type="ARBA" id="ARBA00022737"/>
    </source>
</evidence>
<dbReference type="InterPro" id="IPR001683">
    <property type="entry name" value="PX_dom"/>
</dbReference>
<dbReference type="CDD" id="cd00821">
    <property type="entry name" value="PH"/>
    <property type="match status" value="2"/>
</dbReference>
<evidence type="ECO:0000259" key="3">
    <source>
        <dbReference type="PROSITE" id="PS50003"/>
    </source>
</evidence>
<dbReference type="SUPFAM" id="SSF64268">
    <property type="entry name" value="PX domain"/>
    <property type="match status" value="1"/>
</dbReference>
<dbReference type="EMBL" id="JBGBPQ010000022">
    <property type="protein sequence ID" value="KAL1503090.1"/>
    <property type="molecule type" value="Genomic_DNA"/>
</dbReference>
<dbReference type="PROSITE" id="PS50003">
    <property type="entry name" value="PH_DOMAIN"/>
    <property type="match status" value="2"/>
</dbReference>
<feature type="region of interest" description="Disordered" evidence="2">
    <location>
        <begin position="1419"/>
        <end position="1444"/>
    </location>
</feature>
<feature type="compositionally biased region" description="Basic and acidic residues" evidence="2">
    <location>
        <begin position="1685"/>
        <end position="1699"/>
    </location>
</feature>
<dbReference type="Gene3D" id="2.30.29.30">
    <property type="entry name" value="Pleckstrin-homology domain (PH domain)/Phosphotyrosine-binding domain (PTB)"/>
    <property type="match status" value="2"/>
</dbReference>
<feature type="region of interest" description="Disordered" evidence="2">
    <location>
        <begin position="1680"/>
        <end position="1699"/>
    </location>
</feature>
<sequence length="1699" mass="189837">MIEARRAARPGARARFCHIEVHRAEQRASETRDRSRVVFLVRLSSELGEYPSSSSYYELTYDHFKALHEHLRAHFAFLQLPWLPRMRWLGARHPRYLQEMCETLQYYLQHLLLSWCRATPRIDGFLMMLHSLHEAAAGVPALPLPDELPTSAGDADDAAVGARGAPERVCTSTRAAGGAAMPQALSPSLAEREALGWHHFQAYEEKLLPPAAEEFPFEEDGHIVTGLNCWVVERFTVRRVDQLETDPKLLDGNAYVVLNVVGSTQLTLHYWIGARCPADKAGAAAVMSFHLRQALDFDGGMKYFREEQGRESEEFLNCFTKARVYYEEGGAASGWRRKRSVQMPRLLRVSDGPGCLGSVQMIPPHMQYLDQNAAYILDVPGETRFVNSMKDETLREVGERKLSEAFGGRPPAQVYWWNGSEASLRAKGNSLLVAQTVRAIDRGGACRAHLLSYSDVDRRLSNPMPDDDLSFLCASSSSIVQLPLPPPALPARIFRFEEVPDNSADGAEGDEAEAEEHRAMKLVASEAQVGPGTLCSSVLLPHITCVLDCGAEVYVWTGKRSGRYARWVARTYATRLRKPVQTPPTIFKEVQGSEGVLFRSKFGRWHWNLEANPPRHYEALKRDDFLEEALPRPLSVEADVAMMRAHCEKVRARWLVQCGGGAVEAAESTPVRPRRASIGAEHDRFVQMVDYTVVETEDSMKDQGTEHVRVWLISDSKPVNLPKSDVGVFYSENCYLIYHEWKYDNRHKSLFYWWKGDAMPKVDFLFCRFNLMDELKPEFGKMSDRLVVQGHETERFLKLIQGTVVLQGSHPTLPPPKGDLKKKPKVNLAESINSMVGVVMLQVKRYSPAPMAVMASQVPAQPYYLDSHDVIVLINTDANTIFFWVGNFAPLDLQEAAHAIIKRMCAPRPQLREVRALEGHEPADFWDAMAQPAVDGAAHKASSFSSEASHPAFRIASAVRQAAEWRRAQAARCALMWRVRALGRPDSYVDSLLLPHEERLPGCPKQHRLTVETVAIIDAAVCLFVWVGCNASEEDESLAMEIAQLYAQRPSSNDPPMQVSHVLAGSEPDEFRRLFHGWQPSHPDLSEDVFARRRDKLYRQYAVVGRVLRAAAWPSPPEEQEMPLHSEAKEEVLDAGIVIFVTSSGIVRDTRDRCQRARLLLRQRTSRFHVVDLNAQPAELQTLRLLQKENKIKEPAACRRLPMIFVNGVLLSQAGVVPLNGTRPQEINPLSRIPAELQELEDEGRVDAWQAMLKMEGAVPRAVRKDNLAALRTLDPAKTIHEGWLLKECGLMFGFIRWKSRWCVLQPAGLYYFRAKHPDEHAAGLIPLHDATHRSLSADYTFEVVVPHRSFLFRIERERAVHLSEEDERLAIGKELARWVSALERAHGDHHKLPDGPRSINRLRHQSMGTDIQDALRARASAPVNPRGQATASDAKAQDEELQSKTALPKDGCGWLWVLDAKSSRWQQRWCSLQGRTLLCYSGVTSDTGTDGASKPTDASTSAQTSSCARGPPSGEDMAASFPRGVNIESPVIVLWPKMAAVSTDSVDAPSQHTFRVHPVVGGNHHQLCASTRAQLEEWLALIAAATKPPSIPSTPLPSSPHEASGIVGANDGRVLTFSTSKDTTTPTSHSGICRLPSPDTTHPPTPRGAAAHRVSEGSSDEEQVWLSDSPTQPRRISELAQAELPHRQNSERLDVSLW</sequence>
<feature type="compositionally biased region" description="Low complexity" evidence="2">
    <location>
        <begin position="1620"/>
        <end position="1631"/>
    </location>
</feature>
<feature type="domain" description="PX" evidence="4">
    <location>
        <begin position="1"/>
        <end position="136"/>
    </location>
</feature>
<dbReference type="SUPFAM" id="SSF50729">
    <property type="entry name" value="PH domain-like"/>
    <property type="match status" value="2"/>
</dbReference>
<dbReference type="GO" id="GO:0015629">
    <property type="term" value="C:actin cytoskeleton"/>
    <property type="evidence" value="ECO:0007669"/>
    <property type="project" value="TreeGrafter"/>
</dbReference>
<dbReference type="SMART" id="SM00262">
    <property type="entry name" value="GEL"/>
    <property type="match status" value="5"/>
</dbReference>
<keyword evidence="6" id="KW-1185">Reference proteome</keyword>
<keyword evidence="1" id="KW-0677">Repeat</keyword>
<dbReference type="InterPro" id="IPR001849">
    <property type="entry name" value="PH_domain"/>
</dbReference>
<feature type="domain" description="PH" evidence="3">
    <location>
        <begin position="1278"/>
        <end position="1388"/>
    </location>
</feature>
<dbReference type="InterPro" id="IPR029006">
    <property type="entry name" value="ADF-H/Gelsolin-like_dom_sf"/>
</dbReference>
<proteinExistence type="predicted"/>
<dbReference type="GO" id="GO:0051015">
    <property type="term" value="F:actin filament binding"/>
    <property type="evidence" value="ECO:0007669"/>
    <property type="project" value="InterPro"/>
</dbReference>